<proteinExistence type="predicted"/>
<name>A0A0E9SH52_ANGAN</name>
<dbReference type="EMBL" id="GBXM01068769">
    <property type="protein sequence ID" value="JAH39808.1"/>
    <property type="molecule type" value="Transcribed_RNA"/>
</dbReference>
<reference evidence="1" key="1">
    <citation type="submission" date="2014-11" db="EMBL/GenBank/DDBJ databases">
        <authorList>
            <person name="Amaro Gonzalez C."/>
        </authorList>
    </citation>
    <scope>NUCLEOTIDE SEQUENCE</scope>
</reference>
<dbReference type="AlphaFoldDB" id="A0A0E9SH52"/>
<organism evidence="1">
    <name type="scientific">Anguilla anguilla</name>
    <name type="common">European freshwater eel</name>
    <name type="synonym">Muraena anguilla</name>
    <dbReference type="NCBI Taxonomy" id="7936"/>
    <lineage>
        <taxon>Eukaryota</taxon>
        <taxon>Metazoa</taxon>
        <taxon>Chordata</taxon>
        <taxon>Craniata</taxon>
        <taxon>Vertebrata</taxon>
        <taxon>Euteleostomi</taxon>
        <taxon>Actinopterygii</taxon>
        <taxon>Neopterygii</taxon>
        <taxon>Teleostei</taxon>
        <taxon>Anguilliformes</taxon>
        <taxon>Anguillidae</taxon>
        <taxon>Anguilla</taxon>
    </lineage>
</organism>
<protein>
    <submittedName>
        <fullName evidence="1">Uncharacterized protein</fullName>
    </submittedName>
</protein>
<accession>A0A0E9SH52</accession>
<evidence type="ECO:0000313" key="1">
    <source>
        <dbReference type="EMBL" id="JAH39808.1"/>
    </source>
</evidence>
<reference evidence="1" key="2">
    <citation type="journal article" date="2015" name="Fish Shellfish Immunol.">
        <title>Early steps in the European eel (Anguilla anguilla)-Vibrio vulnificus interaction in the gills: Role of the RtxA13 toxin.</title>
        <authorList>
            <person name="Callol A."/>
            <person name="Pajuelo D."/>
            <person name="Ebbesson L."/>
            <person name="Teles M."/>
            <person name="MacKenzie S."/>
            <person name="Amaro C."/>
        </authorList>
    </citation>
    <scope>NUCLEOTIDE SEQUENCE</scope>
</reference>
<sequence length="24" mass="2847">MALRISGQTQQLVYIYRLNIFVGY</sequence>